<proteinExistence type="inferred from homology"/>
<dbReference type="Gene3D" id="1.10.10.1420">
    <property type="entry name" value="DNA replication factor Cdt1, C-terminal WH domain"/>
    <property type="match status" value="1"/>
</dbReference>
<dbReference type="InterPro" id="IPR032054">
    <property type="entry name" value="Cdt1_C"/>
</dbReference>
<organism evidence="6 7">
    <name type="scientific">Cladobotryum mycophilum</name>
    <dbReference type="NCBI Taxonomy" id="491253"/>
    <lineage>
        <taxon>Eukaryota</taxon>
        <taxon>Fungi</taxon>
        <taxon>Dikarya</taxon>
        <taxon>Ascomycota</taxon>
        <taxon>Pezizomycotina</taxon>
        <taxon>Sordariomycetes</taxon>
        <taxon>Hypocreomycetidae</taxon>
        <taxon>Hypocreales</taxon>
        <taxon>Hypocreaceae</taxon>
        <taxon>Cladobotryum</taxon>
    </lineage>
</organism>
<dbReference type="EMBL" id="JAVFKD010000016">
    <property type="protein sequence ID" value="KAK5987451.1"/>
    <property type="molecule type" value="Genomic_DNA"/>
</dbReference>
<protein>
    <recommendedName>
        <fullName evidence="5">DNA replication factor Cdt1 C-terminal domain-containing protein</fullName>
    </recommendedName>
</protein>
<evidence type="ECO:0000259" key="5">
    <source>
        <dbReference type="Pfam" id="PF16679"/>
    </source>
</evidence>
<feature type="compositionally biased region" description="Polar residues" evidence="4">
    <location>
        <begin position="65"/>
        <end position="76"/>
    </location>
</feature>
<evidence type="ECO:0000313" key="6">
    <source>
        <dbReference type="EMBL" id="KAK5987451.1"/>
    </source>
</evidence>
<keyword evidence="2" id="KW-0131">Cell cycle</keyword>
<feature type="compositionally biased region" description="Low complexity" evidence="4">
    <location>
        <begin position="37"/>
        <end position="48"/>
    </location>
</feature>
<evidence type="ECO:0000256" key="4">
    <source>
        <dbReference type="SAM" id="MobiDB-lite"/>
    </source>
</evidence>
<dbReference type="InterPro" id="IPR038090">
    <property type="entry name" value="Cdt1_C_WH_dom_sf"/>
</dbReference>
<evidence type="ECO:0000256" key="3">
    <source>
        <dbReference type="SAM" id="Coils"/>
    </source>
</evidence>
<keyword evidence="7" id="KW-1185">Reference proteome</keyword>
<comment type="similarity">
    <text evidence="1">Belongs to the Cdt1 family.</text>
</comment>
<evidence type="ECO:0000256" key="2">
    <source>
        <dbReference type="ARBA" id="ARBA00023306"/>
    </source>
</evidence>
<dbReference type="Pfam" id="PF26121">
    <property type="entry name" value="HTH_CDT1"/>
    <property type="match status" value="1"/>
</dbReference>
<dbReference type="Proteomes" id="UP001338125">
    <property type="component" value="Unassembled WGS sequence"/>
</dbReference>
<feature type="coiled-coil region" evidence="3">
    <location>
        <begin position="309"/>
        <end position="336"/>
    </location>
</feature>
<reference evidence="6 7" key="1">
    <citation type="submission" date="2024-01" db="EMBL/GenBank/DDBJ databases">
        <title>Complete genome of Cladobotryum mycophilum ATHUM6906.</title>
        <authorList>
            <person name="Christinaki A.C."/>
            <person name="Myridakis A.I."/>
            <person name="Kouvelis V.N."/>
        </authorList>
    </citation>
    <scope>NUCLEOTIDE SEQUENCE [LARGE SCALE GENOMIC DNA]</scope>
    <source>
        <strain evidence="6 7">ATHUM6906</strain>
    </source>
</reference>
<accession>A0ABR0S6J5</accession>
<name>A0ABR0S6J5_9HYPO</name>
<dbReference type="Pfam" id="PF16679">
    <property type="entry name" value="CDT1_C"/>
    <property type="match status" value="1"/>
</dbReference>
<feature type="domain" description="DNA replication factor Cdt1 C-terminal" evidence="5">
    <location>
        <begin position="351"/>
        <end position="450"/>
    </location>
</feature>
<evidence type="ECO:0000256" key="1">
    <source>
        <dbReference type="ARBA" id="ARBA00008356"/>
    </source>
</evidence>
<keyword evidence="3" id="KW-0175">Coiled coil</keyword>
<evidence type="ECO:0000313" key="7">
    <source>
        <dbReference type="Proteomes" id="UP001338125"/>
    </source>
</evidence>
<feature type="region of interest" description="Disordered" evidence="4">
    <location>
        <begin position="1"/>
        <end position="83"/>
    </location>
</feature>
<sequence>MARPTRRRQVETAPAPQAITSFARVSKGQAFPDTTSKKAAAVTTAPASTRKRKATETLAEDDNHPQVTKRTVSFAPSSDDEQLLTPVKRTRREEPAKPILAKVLRTPQKTPQKASRKTPVKTPQKAIPSPIFVKTTPSGRQAKLEDYNYTSRRADNGADLIRLHKAFLKTTLLHIAHNGRNTPIDIAAISPNISRNWGKRQVTVDDIRRCVAIETSVQDPSIISPFIVSDYGRGKVCVELRPDMIRDNTTIYEDNICKQFEDNIRHICTERARDEMCDIDLPLEDLSLDDLPQAAVLKREVGIQANPLLAKGHRALSELKNDIVEKQQEKEAKQQAATNNAAVNTNGTKMSLLDRIRLKQLTKANEPPPSGPELERRAALNRVADVAATISMLSLSNPSSLSRQAFTMTLISDKLKDSLRVPISREEGMSCIRLIAKEVAPEWLKVVSVGGRENVVVQRNGQPVDRILHERVQKLLG</sequence>
<comment type="caution">
    <text evidence="6">The sequence shown here is derived from an EMBL/GenBank/DDBJ whole genome shotgun (WGS) entry which is preliminary data.</text>
</comment>
<gene>
    <name evidence="6" type="ORF">PT974_11578</name>
</gene>